<dbReference type="STRING" id="341663.Q0CDM0"/>
<dbReference type="InterPro" id="IPR016169">
    <property type="entry name" value="FAD-bd_PCMH_sub2"/>
</dbReference>
<dbReference type="PANTHER" id="PTHR13878:SF155">
    <property type="entry name" value="ALCOHOL OXIDASE, PUTATIVE (AFU_ORTHOLOGUE AFUA_4G00430)-RELATED"/>
    <property type="match status" value="1"/>
</dbReference>
<dbReference type="InterPro" id="IPR016166">
    <property type="entry name" value="FAD-bd_PCMH"/>
</dbReference>
<dbReference type="InterPro" id="IPR036318">
    <property type="entry name" value="FAD-bd_PCMH-like_sf"/>
</dbReference>
<evidence type="ECO:0000256" key="3">
    <source>
        <dbReference type="SAM" id="SignalP"/>
    </source>
</evidence>
<dbReference type="PANTHER" id="PTHR13878">
    <property type="entry name" value="GULONOLACTONE OXIDASE"/>
    <property type="match status" value="1"/>
</dbReference>
<dbReference type="InterPro" id="IPR012951">
    <property type="entry name" value="BBE"/>
</dbReference>
<protein>
    <recommendedName>
        <fullName evidence="4">FAD-binding PCMH-type domain-containing protein</fullName>
    </recommendedName>
</protein>
<evidence type="ECO:0000313" key="5">
    <source>
        <dbReference type="EMBL" id="EAU31387.1"/>
    </source>
</evidence>
<dbReference type="GeneID" id="4353248"/>
<dbReference type="InterPro" id="IPR006094">
    <property type="entry name" value="Oxid_FAD_bind_N"/>
</dbReference>
<dbReference type="Pfam" id="PF01565">
    <property type="entry name" value="FAD_binding_4"/>
    <property type="match status" value="1"/>
</dbReference>
<accession>Q0CDM0</accession>
<dbReference type="GO" id="GO:0016491">
    <property type="term" value="F:oxidoreductase activity"/>
    <property type="evidence" value="ECO:0007669"/>
    <property type="project" value="UniProtKB-KW"/>
</dbReference>
<evidence type="ECO:0000256" key="1">
    <source>
        <dbReference type="ARBA" id="ARBA00005466"/>
    </source>
</evidence>
<dbReference type="Gene3D" id="3.30.465.10">
    <property type="match status" value="2"/>
</dbReference>
<dbReference type="SUPFAM" id="SSF56176">
    <property type="entry name" value="FAD-binding/transporter-associated domain-like"/>
    <property type="match status" value="1"/>
</dbReference>
<sequence length="590" mass="64722">MRLLRLSLLLIATDQALASTTRSCRCQPDEPCWPSEAQWASLNSSIDGNLRSVKPLGYACHAPNYNATECMLIRSNMHNSTYRSSQLGAVQHENWGAWPSKGEQCYIETPTSEPCAQGRISLYSAIVETASHIRTVVRFAAKFNIKLVIKNTGHDFLGRSSAPNSLQLFTHNMKNITVAPNFTPTVPDGVTSPRGVKAVTIAPGVQLHEMYKYLGARNLMIVAGSANTVGFAGGYVQGGGHSLLGWLHGMASDNVLEFQVVLADGSLVYANAYQNTDLFFALRGGGGGTFGVVVSVTTRAHPDYPVTMARLNYTRPVGDGRFWDGVEAMHRHVLGLNDVGGTGFYYVTPRSEMSTGQYESVCKLDMMFVNQTDIAATKRLFSHILADIQTATGTVPSFEVSAFSSLSSWQSAYFTGNDTTGKLVQLGSRLVSRDFFLEEDGPAKVTKAISKLRSHPGDYTQGIIMAGGQVARNKHIVSGLNPGWRDALVHLLFVRRWNTSTTAKEQAELSMSITNHELPILNDLEQGRMGAYMNEADANEPNFQKSFWGHNYERLYAVKQHSDPDGLFIVRKGVGSEDWDDDGICRIWPA</sequence>
<comment type="similarity">
    <text evidence="1">Belongs to the oxygen-dependent FAD-linked oxidoreductase family.</text>
</comment>
<evidence type="ECO:0000256" key="2">
    <source>
        <dbReference type="ARBA" id="ARBA00023002"/>
    </source>
</evidence>
<dbReference type="AlphaFoldDB" id="Q0CDM0"/>
<dbReference type="OMA" id="CHQGRIP"/>
<dbReference type="VEuPathDB" id="FungiDB:ATEG_08214"/>
<gene>
    <name evidence="5" type="ORF">ATEG_08214</name>
</gene>
<feature type="domain" description="FAD-binding PCMH-type" evidence="4">
    <location>
        <begin position="115"/>
        <end position="303"/>
    </location>
</feature>
<dbReference type="HOGENOM" id="CLU_018354_4_4_1"/>
<dbReference type="PROSITE" id="PS51387">
    <property type="entry name" value="FAD_PCMH"/>
    <property type="match status" value="1"/>
</dbReference>
<dbReference type="InterPro" id="IPR050432">
    <property type="entry name" value="FAD-linked_Oxidoreductases_BP"/>
</dbReference>
<reference evidence="6" key="1">
    <citation type="submission" date="2005-09" db="EMBL/GenBank/DDBJ databases">
        <title>Annotation of the Aspergillus terreus NIH2624 genome.</title>
        <authorList>
            <person name="Birren B.W."/>
            <person name="Lander E.S."/>
            <person name="Galagan J.E."/>
            <person name="Nusbaum C."/>
            <person name="Devon K."/>
            <person name="Henn M."/>
            <person name="Ma L.-J."/>
            <person name="Jaffe D.B."/>
            <person name="Butler J."/>
            <person name="Alvarez P."/>
            <person name="Gnerre S."/>
            <person name="Grabherr M."/>
            <person name="Kleber M."/>
            <person name="Mauceli E.W."/>
            <person name="Brockman W."/>
            <person name="Rounsley S."/>
            <person name="Young S.K."/>
            <person name="LaButti K."/>
            <person name="Pushparaj V."/>
            <person name="DeCaprio D."/>
            <person name="Crawford M."/>
            <person name="Koehrsen M."/>
            <person name="Engels R."/>
            <person name="Montgomery P."/>
            <person name="Pearson M."/>
            <person name="Howarth C."/>
            <person name="Larson L."/>
            <person name="Luoma S."/>
            <person name="White J."/>
            <person name="Alvarado L."/>
            <person name="Kodira C.D."/>
            <person name="Zeng Q."/>
            <person name="Oleary S."/>
            <person name="Yandava C."/>
            <person name="Denning D.W."/>
            <person name="Nierman W.C."/>
            <person name="Milne T."/>
            <person name="Madden K."/>
        </authorList>
    </citation>
    <scope>NUCLEOTIDE SEQUENCE [LARGE SCALE GENOMIC DNA]</scope>
    <source>
        <strain evidence="6">NIH 2624 / FGSC A1156</strain>
    </source>
</reference>
<keyword evidence="3" id="KW-0732">Signal</keyword>
<dbReference type="Proteomes" id="UP000007963">
    <property type="component" value="Unassembled WGS sequence"/>
</dbReference>
<dbReference type="Pfam" id="PF08031">
    <property type="entry name" value="BBE"/>
    <property type="match status" value="1"/>
</dbReference>
<dbReference type="eggNOG" id="ENOG502QQWK">
    <property type="taxonomic scope" value="Eukaryota"/>
</dbReference>
<proteinExistence type="inferred from homology"/>
<dbReference type="OrthoDB" id="9983560at2759"/>
<keyword evidence="2" id="KW-0560">Oxidoreductase</keyword>
<feature type="signal peptide" evidence="3">
    <location>
        <begin position="1"/>
        <end position="18"/>
    </location>
</feature>
<dbReference type="EMBL" id="CH476605">
    <property type="protein sequence ID" value="EAU31387.1"/>
    <property type="molecule type" value="Genomic_DNA"/>
</dbReference>
<dbReference type="RefSeq" id="XP_001216835.1">
    <property type="nucleotide sequence ID" value="XM_001216835.1"/>
</dbReference>
<name>Q0CDM0_ASPTN</name>
<evidence type="ECO:0000313" key="6">
    <source>
        <dbReference type="Proteomes" id="UP000007963"/>
    </source>
</evidence>
<organism evidence="5 6">
    <name type="scientific">Aspergillus terreus (strain NIH 2624 / FGSC A1156)</name>
    <dbReference type="NCBI Taxonomy" id="341663"/>
    <lineage>
        <taxon>Eukaryota</taxon>
        <taxon>Fungi</taxon>
        <taxon>Dikarya</taxon>
        <taxon>Ascomycota</taxon>
        <taxon>Pezizomycotina</taxon>
        <taxon>Eurotiomycetes</taxon>
        <taxon>Eurotiomycetidae</taxon>
        <taxon>Eurotiales</taxon>
        <taxon>Aspergillaceae</taxon>
        <taxon>Aspergillus</taxon>
        <taxon>Aspergillus subgen. Circumdati</taxon>
    </lineage>
</organism>
<evidence type="ECO:0000259" key="4">
    <source>
        <dbReference type="PROSITE" id="PS51387"/>
    </source>
</evidence>
<feature type="chain" id="PRO_5004170192" description="FAD-binding PCMH-type domain-containing protein" evidence="3">
    <location>
        <begin position="19"/>
        <end position="590"/>
    </location>
</feature>
<dbReference type="GO" id="GO:0071949">
    <property type="term" value="F:FAD binding"/>
    <property type="evidence" value="ECO:0007669"/>
    <property type="project" value="InterPro"/>
</dbReference>